<dbReference type="AlphaFoldDB" id="Q7VCW4"/>
<evidence type="ECO:0000256" key="1">
    <source>
        <dbReference type="SAM" id="MobiDB-lite"/>
    </source>
</evidence>
<sequence>MNRRVLLPLLLSAIATCFNHAKADFGDADFPVGIFNDGAKSYHDAWCRRIKKKCRVRFQGKAMWVEGQGGIQRSQYLGYKFDLEGQEYYNYISYKSNNGKERKEALFLFAHAKAHREFQRAFIRWTQQEASPIPNYRYPNSQGPQDTQGRDEGLNPYDNPPITDWSEKTTKESPPGINCNSPVYRNKPMCR</sequence>
<dbReference type="OrthoDB" id="540196at2"/>
<proteinExistence type="predicted"/>
<feature type="signal peptide" evidence="2">
    <location>
        <begin position="1"/>
        <end position="23"/>
    </location>
</feature>
<accession>Q7VCW4</accession>
<dbReference type="HOGENOM" id="CLU_1377086_0_0_3"/>
<dbReference type="STRING" id="167539.Pro_0626"/>
<evidence type="ECO:0000313" key="3">
    <source>
        <dbReference type="EMBL" id="AAP99670.1"/>
    </source>
</evidence>
<dbReference type="EMBL" id="AE017126">
    <property type="protein sequence ID" value="AAP99670.1"/>
    <property type="molecule type" value="Genomic_DNA"/>
</dbReference>
<protein>
    <submittedName>
        <fullName evidence="3">Uncharacterized protein</fullName>
    </submittedName>
</protein>
<dbReference type="EnsemblBacteria" id="AAP99670">
    <property type="protein sequence ID" value="AAP99670"/>
    <property type="gene ID" value="Pro_0626"/>
</dbReference>
<keyword evidence="4" id="KW-1185">Reference proteome</keyword>
<keyword evidence="2" id="KW-0732">Signal</keyword>
<dbReference type="PATRIC" id="fig|167539.5.peg.647"/>
<name>Q7VCW4_PROMA</name>
<reference evidence="3 4" key="1">
    <citation type="journal article" date="2003" name="Proc. Natl. Acad. Sci. U.S.A.">
        <title>Genome sequence of the cyanobacterium Prochlorococcus marinus SS120, a nearly minimal oxyphototrophic genome.</title>
        <authorList>
            <person name="Dufresne A."/>
            <person name="Salanoubat M."/>
            <person name="Partensky F."/>
            <person name="Artiguenave F."/>
            <person name="Axmann I.M."/>
            <person name="Barbe V."/>
            <person name="Duprat S."/>
            <person name="Galperin M.Y."/>
            <person name="Koonin E.V."/>
            <person name="Le Gall F."/>
            <person name="Makarova K.S."/>
            <person name="Ostrowski M."/>
            <person name="Oztas S."/>
            <person name="Robert C."/>
            <person name="Rogozin I.B."/>
            <person name="Scanlan D.J."/>
            <person name="Tandeau de Marsac N."/>
            <person name="Weissenbach J."/>
            <person name="Wincker P."/>
            <person name="Wolf Y.I."/>
            <person name="Hess W.R."/>
        </authorList>
    </citation>
    <scope>NUCLEOTIDE SEQUENCE [LARGE SCALE GENOMIC DNA]</scope>
    <source>
        <strain evidence="4">SARG / CCMP1375 / SS120</strain>
    </source>
</reference>
<feature type="region of interest" description="Disordered" evidence="1">
    <location>
        <begin position="133"/>
        <end position="191"/>
    </location>
</feature>
<dbReference type="KEGG" id="pma:Pro_0626"/>
<gene>
    <name evidence="3" type="ordered locus">Pro_0626</name>
</gene>
<evidence type="ECO:0000256" key="2">
    <source>
        <dbReference type="SAM" id="SignalP"/>
    </source>
</evidence>
<dbReference type="RefSeq" id="WP_011124778.1">
    <property type="nucleotide sequence ID" value="NC_005042.1"/>
</dbReference>
<dbReference type="Proteomes" id="UP000001420">
    <property type="component" value="Chromosome"/>
</dbReference>
<organism evidence="3 4">
    <name type="scientific">Prochlorococcus marinus (strain SARG / CCMP1375 / SS120)</name>
    <dbReference type="NCBI Taxonomy" id="167539"/>
    <lineage>
        <taxon>Bacteria</taxon>
        <taxon>Bacillati</taxon>
        <taxon>Cyanobacteriota</taxon>
        <taxon>Cyanophyceae</taxon>
        <taxon>Synechococcales</taxon>
        <taxon>Prochlorococcaceae</taxon>
        <taxon>Prochlorococcus</taxon>
    </lineage>
</organism>
<evidence type="ECO:0000313" key="4">
    <source>
        <dbReference type="Proteomes" id="UP000001420"/>
    </source>
</evidence>
<feature type="chain" id="PRO_5004292713" evidence="2">
    <location>
        <begin position="24"/>
        <end position="191"/>
    </location>
</feature>
<feature type="compositionally biased region" description="Polar residues" evidence="1">
    <location>
        <begin position="138"/>
        <end position="147"/>
    </location>
</feature>